<dbReference type="Proteomes" id="UP000609531">
    <property type="component" value="Unassembled WGS sequence"/>
</dbReference>
<sequence length="183" mass="18797">MGLEETAALATGAEAPDGAVERADFRAAMSRLAAAVSVITSDGPAGRVGFTASAVCSVTDDPPTVLVCMNASSAQNRALIENGVLCVNTLRGDQEALSVRFAGQTGLTGAKRFDAHPHGVAATGAPVLADALVALDCRIERVVRVGTHDVIFGRVEAIVPGPAEGESLVYFGRAYHRLPSAAR</sequence>
<evidence type="ECO:0000256" key="1">
    <source>
        <dbReference type="ARBA" id="ARBA00023002"/>
    </source>
</evidence>
<gene>
    <name evidence="3" type="ORF">JCR33_09875</name>
</gene>
<dbReference type="InterPro" id="IPR012349">
    <property type="entry name" value="Split_barrel_FMN-bd"/>
</dbReference>
<dbReference type="GO" id="GO:0042602">
    <property type="term" value="F:riboflavin reductase (NADPH) activity"/>
    <property type="evidence" value="ECO:0007669"/>
    <property type="project" value="TreeGrafter"/>
</dbReference>
<dbReference type="AlphaFoldDB" id="A0A934IQ49"/>
<dbReference type="GO" id="GO:0006208">
    <property type="term" value="P:pyrimidine nucleobase catabolic process"/>
    <property type="evidence" value="ECO:0007669"/>
    <property type="project" value="TreeGrafter"/>
</dbReference>
<keyword evidence="1" id="KW-0560">Oxidoreductase</keyword>
<dbReference type="SUPFAM" id="SSF50475">
    <property type="entry name" value="FMN-binding split barrel"/>
    <property type="match status" value="1"/>
</dbReference>
<reference evidence="3" key="1">
    <citation type="submission" date="2020-12" db="EMBL/GenBank/DDBJ databases">
        <title>Bacterial taxonomy.</title>
        <authorList>
            <person name="Pan X."/>
        </authorList>
    </citation>
    <scope>NUCLEOTIDE SEQUENCE</scope>
    <source>
        <strain evidence="3">B2012</strain>
    </source>
</reference>
<accession>A0A934IQ49</accession>
<comment type="caution">
    <text evidence="3">The sequence shown here is derived from an EMBL/GenBank/DDBJ whole genome shotgun (WGS) entry which is preliminary data.</text>
</comment>
<keyword evidence="4" id="KW-1185">Reference proteome</keyword>
<protein>
    <submittedName>
        <fullName evidence="3">Flavin reductase</fullName>
    </submittedName>
</protein>
<proteinExistence type="predicted"/>
<dbReference type="InterPro" id="IPR002563">
    <property type="entry name" value="Flavin_Rdtase-like_dom"/>
</dbReference>
<dbReference type="GO" id="GO:0010181">
    <property type="term" value="F:FMN binding"/>
    <property type="evidence" value="ECO:0007669"/>
    <property type="project" value="InterPro"/>
</dbReference>
<name>A0A934IQ49_9HYPH</name>
<evidence type="ECO:0000259" key="2">
    <source>
        <dbReference type="SMART" id="SM00903"/>
    </source>
</evidence>
<dbReference type="EMBL" id="JAEKJA010000007">
    <property type="protein sequence ID" value="MBJ3775995.1"/>
    <property type="molecule type" value="Genomic_DNA"/>
</dbReference>
<evidence type="ECO:0000313" key="4">
    <source>
        <dbReference type="Proteomes" id="UP000609531"/>
    </source>
</evidence>
<dbReference type="InterPro" id="IPR050268">
    <property type="entry name" value="NADH-dep_flavin_reductase"/>
</dbReference>
<dbReference type="Gene3D" id="2.30.110.10">
    <property type="entry name" value="Electron Transport, Fmn-binding Protein, Chain A"/>
    <property type="match status" value="1"/>
</dbReference>
<dbReference type="PANTHER" id="PTHR30466:SF1">
    <property type="entry name" value="FMN REDUCTASE (NADH) RUTF"/>
    <property type="match status" value="1"/>
</dbReference>
<feature type="domain" description="Flavin reductase like" evidence="2">
    <location>
        <begin position="29"/>
        <end position="177"/>
    </location>
</feature>
<dbReference type="SMART" id="SM00903">
    <property type="entry name" value="Flavin_Reduct"/>
    <property type="match status" value="1"/>
</dbReference>
<dbReference type="PANTHER" id="PTHR30466">
    <property type="entry name" value="FLAVIN REDUCTASE"/>
    <property type="match status" value="1"/>
</dbReference>
<organism evidence="3 4">
    <name type="scientific">Acuticoccus mangrovi</name>
    <dbReference type="NCBI Taxonomy" id="2796142"/>
    <lineage>
        <taxon>Bacteria</taxon>
        <taxon>Pseudomonadati</taxon>
        <taxon>Pseudomonadota</taxon>
        <taxon>Alphaproteobacteria</taxon>
        <taxon>Hyphomicrobiales</taxon>
        <taxon>Amorphaceae</taxon>
        <taxon>Acuticoccus</taxon>
    </lineage>
</organism>
<dbReference type="Pfam" id="PF01613">
    <property type="entry name" value="Flavin_Reduct"/>
    <property type="match status" value="1"/>
</dbReference>
<evidence type="ECO:0000313" key="3">
    <source>
        <dbReference type="EMBL" id="MBJ3775995.1"/>
    </source>
</evidence>